<evidence type="ECO:0000313" key="7">
    <source>
        <dbReference type="Proteomes" id="UP000005237"/>
    </source>
</evidence>
<organism evidence="6 7">
    <name type="scientific">Caenorhabditis japonica</name>
    <dbReference type="NCBI Taxonomy" id="281687"/>
    <lineage>
        <taxon>Eukaryota</taxon>
        <taxon>Metazoa</taxon>
        <taxon>Ecdysozoa</taxon>
        <taxon>Nematoda</taxon>
        <taxon>Chromadorea</taxon>
        <taxon>Rhabditida</taxon>
        <taxon>Rhabditina</taxon>
        <taxon>Rhabditomorpha</taxon>
        <taxon>Rhabditoidea</taxon>
        <taxon>Rhabditidae</taxon>
        <taxon>Peloderinae</taxon>
        <taxon>Caenorhabditis</taxon>
    </lineage>
</organism>
<reference evidence="7" key="1">
    <citation type="submission" date="2010-08" db="EMBL/GenBank/DDBJ databases">
        <authorList>
            <consortium name="Caenorhabditis japonica Sequencing Consortium"/>
            <person name="Wilson R.K."/>
        </authorList>
    </citation>
    <scope>NUCLEOTIDE SEQUENCE [LARGE SCALE GENOMIC DNA]</scope>
    <source>
        <strain evidence="7">DF5081</strain>
    </source>
</reference>
<evidence type="ECO:0000256" key="1">
    <source>
        <dbReference type="ARBA" id="ARBA00022741"/>
    </source>
</evidence>
<evidence type="ECO:0000256" key="4">
    <source>
        <dbReference type="ARBA" id="ARBA00022840"/>
    </source>
</evidence>
<dbReference type="SUPFAM" id="SSF52540">
    <property type="entry name" value="P-loop containing nucleoside triphosphate hydrolases"/>
    <property type="match status" value="1"/>
</dbReference>
<dbReference type="AlphaFoldDB" id="A0A8R1ILD4"/>
<keyword evidence="4" id="KW-0067">ATP-binding</keyword>
<evidence type="ECO:0000256" key="2">
    <source>
        <dbReference type="ARBA" id="ARBA00022801"/>
    </source>
</evidence>
<dbReference type="GO" id="GO:0016787">
    <property type="term" value="F:hydrolase activity"/>
    <property type="evidence" value="ECO:0007669"/>
    <property type="project" value="UniProtKB-KW"/>
</dbReference>
<sequence length="467" mass="51928">MARLAPRLKFIPDVSTENNAMRTLAVISGAGSLPEVQPFPVQQDNLTFEGFTLSEQQARIIGTLSFNNFTALTVNCGPGTGKTTTLVLSVLSRMENTESISLMTAMSNGAVAAAAEKLIDVDKKRRCKAVRFISNQNFLSVEKEHCTAIDFPIIWPDFLLNLVRRFDQRHEPLYPDIVDATIYLCRFGRLIRKSLRRADLRTAANEQPVKNKVDLMLLDEASQLPRYAFIAVCHTFPNARPVLIGDVHQLGSQGREFDYVLILTSRTSGSSAFLDNRQRINVALNNGPAFTATADWDAILQYATFCYNSTVHQTTGETPFFLVFGRDPTLTIERIIDPAPRSTKTNIPLFKEALITTLEEAWSEAAKNSQRAQEEYQKRANQGAQGSNLRTGDRVIYKDYHANSHIHGEKITKEGIPSEAKMEETKGAFETIEVIDVDDTDAGVDTSKRAPGEEAAQEDVEMMDAAE</sequence>
<accession>A0A8R1ILD4</accession>
<protein>
    <submittedName>
        <fullName evidence="6">Uncharacterized protein</fullName>
    </submittedName>
</protein>
<dbReference type="Pfam" id="PF13245">
    <property type="entry name" value="AAA_19"/>
    <property type="match status" value="1"/>
</dbReference>
<dbReference type="GO" id="GO:0043139">
    <property type="term" value="F:5'-3' DNA helicase activity"/>
    <property type="evidence" value="ECO:0007669"/>
    <property type="project" value="TreeGrafter"/>
</dbReference>
<feature type="region of interest" description="Disordered" evidence="5">
    <location>
        <begin position="437"/>
        <end position="467"/>
    </location>
</feature>
<dbReference type="InterPro" id="IPR027417">
    <property type="entry name" value="P-loop_NTPase"/>
</dbReference>
<dbReference type="Proteomes" id="UP000005237">
    <property type="component" value="Unassembled WGS sequence"/>
</dbReference>
<feature type="compositionally biased region" description="Acidic residues" evidence="5">
    <location>
        <begin position="455"/>
        <end position="467"/>
    </location>
</feature>
<evidence type="ECO:0000313" key="6">
    <source>
        <dbReference type="EnsemblMetazoa" id="CJA33855.1"/>
    </source>
</evidence>
<name>A0A8R1ILD4_CAEJA</name>
<evidence type="ECO:0000256" key="3">
    <source>
        <dbReference type="ARBA" id="ARBA00022806"/>
    </source>
</evidence>
<keyword evidence="7" id="KW-1185">Reference proteome</keyword>
<dbReference type="PANTHER" id="PTHR43788:SF16">
    <property type="entry name" value="HELICASE WITH ZINC FINGER 2"/>
    <property type="match status" value="1"/>
</dbReference>
<dbReference type="InterPro" id="IPR036397">
    <property type="entry name" value="RNaseH_sf"/>
</dbReference>
<dbReference type="PANTHER" id="PTHR43788">
    <property type="entry name" value="DNA2/NAM7 HELICASE FAMILY MEMBER"/>
    <property type="match status" value="1"/>
</dbReference>
<keyword evidence="1" id="KW-0547">Nucleotide-binding</keyword>
<dbReference type="GO" id="GO:0003676">
    <property type="term" value="F:nucleic acid binding"/>
    <property type="evidence" value="ECO:0007669"/>
    <property type="project" value="InterPro"/>
</dbReference>
<dbReference type="GO" id="GO:0005524">
    <property type="term" value="F:ATP binding"/>
    <property type="evidence" value="ECO:0007669"/>
    <property type="project" value="UniProtKB-KW"/>
</dbReference>
<dbReference type="Gene3D" id="3.30.420.10">
    <property type="entry name" value="Ribonuclease H-like superfamily/Ribonuclease H"/>
    <property type="match status" value="1"/>
</dbReference>
<evidence type="ECO:0000256" key="5">
    <source>
        <dbReference type="SAM" id="MobiDB-lite"/>
    </source>
</evidence>
<keyword evidence="2" id="KW-0378">Hydrolase</keyword>
<dbReference type="EnsemblMetazoa" id="CJA33855.1">
    <property type="protein sequence ID" value="CJA33855.1"/>
    <property type="gene ID" value="WBGene00209702"/>
</dbReference>
<dbReference type="Gene3D" id="3.40.50.300">
    <property type="entry name" value="P-loop containing nucleotide triphosphate hydrolases"/>
    <property type="match status" value="1"/>
</dbReference>
<feature type="region of interest" description="Disordered" evidence="5">
    <location>
        <begin position="369"/>
        <end position="392"/>
    </location>
</feature>
<feature type="compositionally biased region" description="Polar residues" evidence="5">
    <location>
        <begin position="379"/>
        <end position="390"/>
    </location>
</feature>
<dbReference type="InterPro" id="IPR050534">
    <property type="entry name" value="Coronavir_polyprotein_1ab"/>
</dbReference>
<reference evidence="6" key="2">
    <citation type="submission" date="2022-06" db="UniProtKB">
        <authorList>
            <consortium name="EnsemblMetazoa"/>
        </authorList>
    </citation>
    <scope>IDENTIFICATION</scope>
    <source>
        <strain evidence="6">DF5081</strain>
    </source>
</reference>
<keyword evidence="3" id="KW-0347">Helicase</keyword>
<proteinExistence type="predicted"/>